<organism evidence="2 3">
    <name type="scientific">Mucuna pruriens</name>
    <name type="common">Velvet bean</name>
    <name type="synonym">Dolichos pruriens</name>
    <dbReference type="NCBI Taxonomy" id="157652"/>
    <lineage>
        <taxon>Eukaryota</taxon>
        <taxon>Viridiplantae</taxon>
        <taxon>Streptophyta</taxon>
        <taxon>Embryophyta</taxon>
        <taxon>Tracheophyta</taxon>
        <taxon>Spermatophyta</taxon>
        <taxon>Magnoliopsida</taxon>
        <taxon>eudicotyledons</taxon>
        <taxon>Gunneridae</taxon>
        <taxon>Pentapetalae</taxon>
        <taxon>rosids</taxon>
        <taxon>fabids</taxon>
        <taxon>Fabales</taxon>
        <taxon>Fabaceae</taxon>
        <taxon>Papilionoideae</taxon>
        <taxon>50 kb inversion clade</taxon>
        <taxon>NPAAA clade</taxon>
        <taxon>indigoferoid/millettioid clade</taxon>
        <taxon>Phaseoleae</taxon>
        <taxon>Mucuna</taxon>
    </lineage>
</organism>
<protein>
    <recommendedName>
        <fullName evidence="1">DUF4219 domain-containing protein</fullName>
    </recommendedName>
</protein>
<sequence length="158" mass="18498">MTSNSLNLFQFLCLTCENYDNWCRHMKILLGSQNVWEVVEKGYTLSKDVTILSQNEKKILMKTKKKDQQALTFIYQIMFEMMSNVSTSIEAWEILKTSLEGVDKAKKVDDDSEPNEAYREKMKDIYVVKKNFHSLTIKFDFVVCAIEKSKNLELMILN</sequence>
<dbReference type="Pfam" id="PF13961">
    <property type="entry name" value="DUF4219"/>
    <property type="match status" value="1"/>
</dbReference>
<feature type="non-terminal residue" evidence="2">
    <location>
        <position position="1"/>
    </location>
</feature>
<dbReference type="EMBL" id="QJKJ01007976">
    <property type="protein sequence ID" value="RDX81246.1"/>
    <property type="molecule type" value="Genomic_DNA"/>
</dbReference>
<comment type="caution">
    <text evidence="2">The sequence shown here is derived from an EMBL/GenBank/DDBJ whole genome shotgun (WGS) entry which is preliminary data.</text>
</comment>
<keyword evidence="3" id="KW-1185">Reference proteome</keyword>
<dbReference type="Proteomes" id="UP000257109">
    <property type="component" value="Unassembled WGS sequence"/>
</dbReference>
<feature type="domain" description="DUF4219" evidence="1">
    <location>
        <begin position="14"/>
        <end position="40"/>
    </location>
</feature>
<dbReference type="OrthoDB" id="1752401at2759"/>
<reference evidence="2" key="1">
    <citation type="submission" date="2018-05" db="EMBL/GenBank/DDBJ databases">
        <title>Draft genome of Mucuna pruriens seed.</title>
        <authorList>
            <person name="Nnadi N.E."/>
            <person name="Vos R."/>
            <person name="Hasami M.H."/>
            <person name="Devisetty U.K."/>
            <person name="Aguiy J.C."/>
        </authorList>
    </citation>
    <scope>NUCLEOTIDE SEQUENCE [LARGE SCALE GENOMIC DNA]</scope>
    <source>
        <strain evidence="2">JCA_2017</strain>
    </source>
</reference>
<accession>A0A371FSG3</accession>
<evidence type="ECO:0000313" key="3">
    <source>
        <dbReference type="Proteomes" id="UP000257109"/>
    </source>
</evidence>
<gene>
    <name evidence="2" type="ORF">CR513_38118</name>
</gene>
<dbReference type="InterPro" id="IPR025314">
    <property type="entry name" value="DUF4219"/>
</dbReference>
<dbReference type="AlphaFoldDB" id="A0A371FSG3"/>
<evidence type="ECO:0000259" key="1">
    <source>
        <dbReference type="Pfam" id="PF13961"/>
    </source>
</evidence>
<proteinExistence type="predicted"/>
<dbReference type="PANTHER" id="PTHR35317">
    <property type="entry name" value="OS04G0629600 PROTEIN"/>
    <property type="match status" value="1"/>
</dbReference>
<dbReference type="PANTHER" id="PTHR35317:SF28">
    <property type="entry name" value="ZINC FINGER, CCHC-TYPE, RIBONUCLEASE H-LIKE DOMAIN, GAG-PRE-INTEGRASE DOMAIN PROTEIN-RELATED"/>
    <property type="match status" value="1"/>
</dbReference>
<evidence type="ECO:0000313" key="2">
    <source>
        <dbReference type="EMBL" id="RDX81246.1"/>
    </source>
</evidence>
<name>A0A371FSG3_MUCPR</name>